<reference evidence="2 3" key="1">
    <citation type="journal article" date="2012" name="BMC Genomics">
        <title>Genomic basis of broad host range and environmental adaptability of Rhizobium tropici CIAT 899 and Rhizobium sp. PRF 81 which are used in inoculants for common bean (Phaseolus vulgaris L.).</title>
        <authorList>
            <person name="Ormeno-Orrillo E."/>
            <person name="Menna P."/>
            <person name="Almeida L.G."/>
            <person name="Ollero F.J."/>
            <person name="Nicolas M.F."/>
            <person name="Pains Rodrigues E."/>
            <person name="Shigueyoshi Nakatani A."/>
            <person name="Silva Batista J.S."/>
            <person name="Oliveira Chueire L.M."/>
            <person name="Souza R.C."/>
            <person name="Ribeiro Vasconcelos A.T."/>
            <person name="Megias M."/>
            <person name="Hungria M."/>
            <person name="Martinez-Romero E."/>
        </authorList>
    </citation>
    <scope>NUCLEOTIDE SEQUENCE [LARGE SCALE GENOMIC DNA]</scope>
    <source>
        <strain evidence="2 3">PRF 81</strain>
    </source>
</reference>
<comment type="caution">
    <text evidence="2">The sequence shown here is derived from an EMBL/GenBank/DDBJ whole genome shotgun (WGS) entry which is preliminary data.</text>
</comment>
<evidence type="ECO:0000313" key="2">
    <source>
        <dbReference type="EMBL" id="ENN85104.1"/>
    </source>
</evidence>
<keyword evidence="3" id="KW-1185">Reference proteome</keyword>
<sequence>MTATSNSPDTLGSRFTFSRRRDLYDHIPQVFHIGIQRPIVAVKRNTRTNGSVDAIRSWCSSALRNKEIVRLCPRHEFNREDIFGIVEDREQFAGGCRRMRKKIFLQTRCQAAIERCRSGKPPVVVAECSSGILRNHEARMAAGIARQERRQPAHQRIDKTIHPPLAHRGYLRDRDRQTIGRLTKRRRNGMGFRGDYRLLGRARNRRIVRYRRQFLVDDAGGLLEDVPGSAMGVRHRPQAQCILRPPAKGCGNEAATPETAAQPGTDLGDTRRGAECEHGLIEGRHLATGGFQRQRGDGVGPIEQALGAVDGKRRQSRGASRAVDEAEPLLGAKHQGAKADRGKSLRAGHRLPLHNSPSLADQNERGMGVVGQIAGRALGGHFGDAIMLEKRRKMPDNLRPHAGMTMGEIGNLRRDDGAHFARRQQGTNAAGVAHDDIARKTALRGAVNNGIGQGADACVDAIGTHARLDDALDDSARLADTLPGSFGQAERLADADACDLAPG</sequence>
<dbReference type="Proteomes" id="UP000012429">
    <property type="component" value="Unassembled WGS sequence"/>
</dbReference>
<feature type="region of interest" description="Disordered" evidence="1">
    <location>
        <begin position="309"/>
        <end position="363"/>
    </location>
</feature>
<dbReference type="AlphaFoldDB" id="N6TXH8"/>
<protein>
    <submittedName>
        <fullName evidence="2">N-methyltryptophan oxidase, sarcosine oxidase</fullName>
    </submittedName>
</protein>
<gene>
    <name evidence="2" type="ORF">RHSP_56906</name>
</gene>
<evidence type="ECO:0000313" key="3">
    <source>
        <dbReference type="Proteomes" id="UP000012429"/>
    </source>
</evidence>
<feature type="region of interest" description="Disordered" evidence="1">
    <location>
        <begin position="250"/>
        <end position="270"/>
    </location>
</feature>
<organism evidence="2 3">
    <name type="scientific">Rhizobium freirei PRF 81</name>
    <dbReference type="NCBI Taxonomy" id="363754"/>
    <lineage>
        <taxon>Bacteria</taxon>
        <taxon>Pseudomonadati</taxon>
        <taxon>Pseudomonadota</taxon>
        <taxon>Alphaproteobacteria</taxon>
        <taxon>Hyphomicrobiales</taxon>
        <taxon>Rhizobiaceae</taxon>
        <taxon>Rhizobium/Agrobacterium group</taxon>
        <taxon>Rhizobium</taxon>
    </lineage>
</organism>
<accession>N6TXH8</accession>
<proteinExistence type="predicted"/>
<evidence type="ECO:0000256" key="1">
    <source>
        <dbReference type="SAM" id="MobiDB-lite"/>
    </source>
</evidence>
<name>N6TXH8_9HYPH</name>
<dbReference type="EMBL" id="AQHN01000084">
    <property type="protein sequence ID" value="ENN85104.1"/>
    <property type="molecule type" value="Genomic_DNA"/>
</dbReference>